<dbReference type="Pfam" id="PF01243">
    <property type="entry name" value="PNPOx_N"/>
    <property type="match status" value="1"/>
</dbReference>
<protein>
    <recommendedName>
        <fullName evidence="1">Pyridoxamine 5'-phosphate oxidase N-terminal domain-containing protein</fullName>
    </recommendedName>
</protein>
<dbReference type="OrthoDB" id="2381603at2"/>
<dbReference type="Gene3D" id="2.30.110.10">
    <property type="entry name" value="Electron Transport, Fmn-binding Protein, Chain A"/>
    <property type="match status" value="1"/>
</dbReference>
<evidence type="ECO:0000313" key="3">
    <source>
        <dbReference type="Proteomes" id="UP000309676"/>
    </source>
</evidence>
<organism evidence="2 3">
    <name type="scientific">Paenibacillus antri</name>
    <dbReference type="NCBI Taxonomy" id="2582848"/>
    <lineage>
        <taxon>Bacteria</taxon>
        <taxon>Bacillati</taxon>
        <taxon>Bacillota</taxon>
        <taxon>Bacilli</taxon>
        <taxon>Bacillales</taxon>
        <taxon>Paenibacillaceae</taxon>
        <taxon>Paenibacillus</taxon>
    </lineage>
</organism>
<dbReference type="InterPro" id="IPR012349">
    <property type="entry name" value="Split_barrel_FMN-bd"/>
</dbReference>
<dbReference type="Proteomes" id="UP000309676">
    <property type="component" value="Unassembled WGS sequence"/>
</dbReference>
<proteinExistence type="predicted"/>
<comment type="caution">
    <text evidence="2">The sequence shown here is derived from an EMBL/GenBank/DDBJ whole genome shotgun (WGS) entry which is preliminary data.</text>
</comment>
<keyword evidence="3" id="KW-1185">Reference proteome</keyword>
<dbReference type="InterPro" id="IPR011576">
    <property type="entry name" value="Pyridox_Oxase_N"/>
</dbReference>
<dbReference type="NCBIfam" id="NF005232">
    <property type="entry name" value="PRK06733.1"/>
    <property type="match status" value="1"/>
</dbReference>
<dbReference type="RefSeq" id="WP_138196082.1">
    <property type="nucleotide sequence ID" value="NZ_VCIW01000015.1"/>
</dbReference>
<feature type="domain" description="Pyridoxamine 5'-phosphate oxidase N-terminal" evidence="1">
    <location>
        <begin position="10"/>
        <end position="97"/>
    </location>
</feature>
<sequence>MSEVVTVLSQELIDQFQKEKLVLLSTIDAESGGPATSAISWVFAPNEKTVRFAVDGRSRIVSNVRANARVNATLFAEGSVHAVYGAAKIVTEKLEDVPFALVCIDIEVEAVRDAMFYGARISVEPEYEKTYDKRAAEKLDNQVFAAMKKA</sequence>
<name>A0A5R9G202_9BACL</name>
<dbReference type="SUPFAM" id="SSF50475">
    <property type="entry name" value="FMN-binding split barrel"/>
    <property type="match status" value="1"/>
</dbReference>
<evidence type="ECO:0000313" key="2">
    <source>
        <dbReference type="EMBL" id="TLS50372.1"/>
    </source>
</evidence>
<accession>A0A5R9G202</accession>
<dbReference type="EMBL" id="VCIW01000015">
    <property type="protein sequence ID" value="TLS50372.1"/>
    <property type="molecule type" value="Genomic_DNA"/>
</dbReference>
<evidence type="ECO:0000259" key="1">
    <source>
        <dbReference type="Pfam" id="PF01243"/>
    </source>
</evidence>
<reference evidence="2 3" key="1">
    <citation type="submission" date="2019-05" db="EMBL/GenBank/DDBJ databases">
        <authorList>
            <person name="Narsing Rao M.P."/>
            <person name="Li W.J."/>
        </authorList>
    </citation>
    <scope>NUCLEOTIDE SEQUENCE [LARGE SCALE GENOMIC DNA]</scope>
    <source>
        <strain evidence="2 3">SYSU_K30003</strain>
    </source>
</reference>
<dbReference type="AlphaFoldDB" id="A0A5R9G202"/>
<gene>
    <name evidence="2" type="ORF">FE782_20305</name>
</gene>